<evidence type="ECO:0000313" key="3">
    <source>
        <dbReference type="EMBL" id="CAH6622590.1"/>
    </source>
</evidence>
<sequence length="127" mass="14159">MKLNKIMASLVTVMGAQMLITSAYADRIIQRPTGAFYIVSDQEATKAFDRNNYGFFMLPPSPTNTITTAPTPRKSHKKKSVKKSHPQKKAINKETPCVPVECPVAPRKPVTTVEPAESIFLRLEKNK</sequence>
<feature type="compositionally biased region" description="Basic residues" evidence="1">
    <location>
        <begin position="73"/>
        <end position="90"/>
    </location>
</feature>
<feature type="signal peptide" evidence="2">
    <location>
        <begin position="1"/>
        <end position="25"/>
    </location>
</feature>
<evidence type="ECO:0000313" key="4">
    <source>
        <dbReference type="Proteomes" id="UP000789647"/>
    </source>
</evidence>
<feature type="region of interest" description="Disordered" evidence="1">
    <location>
        <begin position="64"/>
        <end position="92"/>
    </location>
</feature>
<name>A0AAD1TXX1_CITFR</name>
<feature type="chain" id="PRO_5042204638" evidence="2">
    <location>
        <begin position="26"/>
        <end position="127"/>
    </location>
</feature>
<dbReference type="Proteomes" id="UP000789647">
    <property type="component" value="Plasmid P2"/>
</dbReference>
<dbReference type="RefSeq" id="WP_080942051.1">
    <property type="nucleotide sequence ID" value="NZ_CBCXYD010000046.1"/>
</dbReference>
<organism evidence="3 4">
    <name type="scientific">Citrobacter freundii</name>
    <dbReference type="NCBI Taxonomy" id="546"/>
    <lineage>
        <taxon>Bacteria</taxon>
        <taxon>Pseudomonadati</taxon>
        <taxon>Pseudomonadota</taxon>
        <taxon>Gammaproteobacteria</taxon>
        <taxon>Enterobacterales</taxon>
        <taxon>Enterobacteriaceae</taxon>
        <taxon>Citrobacter</taxon>
        <taxon>Citrobacter freundii complex</taxon>
    </lineage>
</organism>
<evidence type="ECO:0000256" key="1">
    <source>
        <dbReference type="SAM" id="MobiDB-lite"/>
    </source>
</evidence>
<protein>
    <submittedName>
        <fullName evidence="3">Uncharacterized protein</fullName>
    </submittedName>
</protein>
<evidence type="ECO:0000256" key="2">
    <source>
        <dbReference type="SAM" id="SignalP"/>
    </source>
</evidence>
<gene>
    <name evidence="3" type="ORF">AI2935V1_5316</name>
</gene>
<accession>A0AAD1TXX1</accession>
<dbReference type="AlphaFoldDB" id="A0AAD1TXX1"/>
<dbReference type="EMBL" id="OW995943">
    <property type="protein sequence ID" value="CAH6622590.1"/>
    <property type="molecule type" value="Genomic_DNA"/>
</dbReference>
<geneLocation type="plasmid" evidence="3 4">
    <name>P2</name>
</geneLocation>
<keyword evidence="2" id="KW-0732">Signal</keyword>
<keyword evidence="3" id="KW-0614">Plasmid</keyword>
<reference evidence="3" key="1">
    <citation type="submission" date="2022-05" db="EMBL/GenBank/DDBJ databases">
        <authorList>
            <person name="Alioto T."/>
            <person name="Alioto T."/>
            <person name="Gomez Garrido J."/>
        </authorList>
    </citation>
    <scope>NUCLEOTIDE SEQUENCE</scope>
    <source>
        <strain evidence="3">112</strain>
        <plasmid evidence="3">P2</plasmid>
    </source>
</reference>
<proteinExistence type="predicted"/>